<dbReference type="PANTHER" id="PTHR18964:SF149">
    <property type="entry name" value="BIFUNCTIONAL UDP-N-ACETYLGLUCOSAMINE 2-EPIMERASE_N-ACETYLMANNOSAMINE KINASE"/>
    <property type="match status" value="1"/>
</dbReference>
<proteinExistence type="inferred from homology"/>
<keyword evidence="3" id="KW-1185">Reference proteome</keyword>
<reference evidence="2" key="2">
    <citation type="submission" date="2020-09" db="EMBL/GenBank/DDBJ databases">
        <authorList>
            <person name="Sun Q."/>
            <person name="Kim S."/>
        </authorList>
    </citation>
    <scope>NUCLEOTIDE SEQUENCE</scope>
    <source>
        <strain evidence="2">KCTC 42731</strain>
    </source>
</reference>
<dbReference type="Proteomes" id="UP000623842">
    <property type="component" value="Unassembled WGS sequence"/>
</dbReference>
<accession>A0A919BF35</accession>
<keyword evidence="2" id="KW-0418">Kinase</keyword>
<dbReference type="PANTHER" id="PTHR18964">
    <property type="entry name" value="ROK (REPRESSOR, ORF, KINASE) FAMILY"/>
    <property type="match status" value="1"/>
</dbReference>
<dbReference type="Pfam" id="PF00480">
    <property type="entry name" value="ROK"/>
    <property type="match status" value="1"/>
</dbReference>
<evidence type="ECO:0000256" key="1">
    <source>
        <dbReference type="ARBA" id="ARBA00006479"/>
    </source>
</evidence>
<comment type="similarity">
    <text evidence="1">Belongs to the ROK (NagC/XylR) family.</text>
</comment>
<dbReference type="Gene3D" id="3.30.420.40">
    <property type="match status" value="2"/>
</dbReference>
<dbReference type="RefSeq" id="WP_189768689.1">
    <property type="nucleotide sequence ID" value="NZ_BNCK01000003.1"/>
</dbReference>
<evidence type="ECO:0000313" key="2">
    <source>
        <dbReference type="EMBL" id="GHF87779.1"/>
    </source>
</evidence>
<protein>
    <submittedName>
        <fullName evidence="2">Sugar kinase</fullName>
    </submittedName>
</protein>
<dbReference type="InterPro" id="IPR000600">
    <property type="entry name" value="ROK"/>
</dbReference>
<comment type="caution">
    <text evidence="2">The sequence shown here is derived from an EMBL/GenBank/DDBJ whole genome shotgun (WGS) entry which is preliminary data.</text>
</comment>
<gene>
    <name evidence="2" type="ORF">GCM10017161_14280</name>
</gene>
<keyword evidence="2" id="KW-0808">Transferase</keyword>
<dbReference type="InterPro" id="IPR043129">
    <property type="entry name" value="ATPase_NBD"/>
</dbReference>
<sequence length="296" mass="31818">MKSNSIVTLDVGGTKVNFGRFRQGQIEQNCVKLFDAHADASSILAFLVEGIREQLQDDTVAIAIGVPTIVDLHTGHVCDAVNIPVWRDYPLKAELEQIFNIDVYLNNDVNCFVAGEYAYGGAANLGQHVAGICLGTGFGTGLMLNNTLYTGQDCCAGELGGIPYLNGTLDDYCSGSFFKKHHGVDGGQLAELARQGDEKALAIFNDFAQHLAKAISYLMFVINPKVIVIGGSVAKSFDVFIAPLEKALDNFPYKKVRNGLTIMQGQLDNAALLGAAYLYVESAKQSNVIDLEQAAS</sequence>
<dbReference type="EMBL" id="BNCK01000003">
    <property type="protein sequence ID" value="GHF87779.1"/>
    <property type="molecule type" value="Genomic_DNA"/>
</dbReference>
<dbReference type="AlphaFoldDB" id="A0A919BF35"/>
<dbReference type="SUPFAM" id="SSF53067">
    <property type="entry name" value="Actin-like ATPase domain"/>
    <property type="match status" value="1"/>
</dbReference>
<name>A0A919BF35_9GAMM</name>
<reference evidence="2" key="1">
    <citation type="journal article" date="2014" name="Int. J. Syst. Evol. Microbiol.">
        <title>Complete genome sequence of Corynebacterium casei LMG S-19264T (=DSM 44701T), isolated from a smear-ripened cheese.</title>
        <authorList>
            <consortium name="US DOE Joint Genome Institute (JGI-PGF)"/>
            <person name="Walter F."/>
            <person name="Albersmeier A."/>
            <person name="Kalinowski J."/>
            <person name="Ruckert C."/>
        </authorList>
    </citation>
    <scope>NUCLEOTIDE SEQUENCE</scope>
    <source>
        <strain evidence="2">KCTC 42731</strain>
    </source>
</reference>
<dbReference type="GO" id="GO:0016301">
    <property type="term" value="F:kinase activity"/>
    <property type="evidence" value="ECO:0007669"/>
    <property type="project" value="UniProtKB-KW"/>
</dbReference>
<organism evidence="2 3">
    <name type="scientific">Thalassotalea marina</name>
    <dbReference type="NCBI Taxonomy" id="1673741"/>
    <lineage>
        <taxon>Bacteria</taxon>
        <taxon>Pseudomonadati</taxon>
        <taxon>Pseudomonadota</taxon>
        <taxon>Gammaproteobacteria</taxon>
        <taxon>Alteromonadales</taxon>
        <taxon>Colwelliaceae</taxon>
        <taxon>Thalassotalea</taxon>
    </lineage>
</organism>
<evidence type="ECO:0000313" key="3">
    <source>
        <dbReference type="Proteomes" id="UP000623842"/>
    </source>
</evidence>